<gene>
    <name evidence="2" type="ORF">BN1204_035210</name>
</gene>
<feature type="region of interest" description="Disordered" evidence="1">
    <location>
        <begin position="206"/>
        <end position="255"/>
    </location>
</feature>
<proteinExistence type="predicted"/>
<feature type="compositionally biased region" description="Basic and acidic residues" evidence="1">
    <location>
        <begin position="575"/>
        <end position="586"/>
    </location>
</feature>
<dbReference type="Gene3D" id="3.90.1300.10">
    <property type="entry name" value="Amidase signature (AS) domain"/>
    <property type="match status" value="1"/>
</dbReference>
<feature type="compositionally biased region" description="Basic and acidic residues" evidence="1">
    <location>
        <begin position="232"/>
        <end position="248"/>
    </location>
</feature>
<reference evidence="2" key="1">
    <citation type="journal article" date="2015" name="PLoS ONE">
        <title>Comprehensive Evaluation of Toxoplasma gondii VEG and Neospora caninum LIV Genomes with Tachyzoite Stage Transcriptome and Proteome Defines Novel Transcript Features.</title>
        <authorList>
            <person name="Ramaprasad A."/>
            <person name="Mourier T."/>
            <person name="Naeem R."/>
            <person name="Malas T.B."/>
            <person name="Moussa E."/>
            <person name="Panigrahi A."/>
            <person name="Vermont S.J."/>
            <person name="Otto T.D."/>
            <person name="Wastling J."/>
            <person name="Pain A."/>
        </authorList>
    </citation>
    <scope>NUCLEOTIDE SEQUENCE</scope>
    <source>
        <strain evidence="2">Liverpool</strain>
    </source>
</reference>
<feature type="compositionally biased region" description="Basic and acidic residues" evidence="1">
    <location>
        <begin position="837"/>
        <end position="858"/>
    </location>
</feature>
<accession>A0A0F7UCY5</accession>
<keyword evidence="2" id="KW-0808">Transferase</keyword>
<feature type="compositionally biased region" description="Basic and acidic residues" evidence="1">
    <location>
        <begin position="643"/>
        <end position="652"/>
    </location>
</feature>
<dbReference type="PANTHER" id="PTHR11895">
    <property type="entry name" value="TRANSAMIDASE"/>
    <property type="match status" value="1"/>
</dbReference>
<feature type="region of interest" description="Disordered" evidence="1">
    <location>
        <begin position="746"/>
        <end position="780"/>
    </location>
</feature>
<protein>
    <submittedName>
        <fullName evidence="2">Glutamyl-tRNA(Gln) amidotransferase subunit A</fullName>
    </submittedName>
</protein>
<sequence>MRARAGRFGQPRGRLAASSLLPVRAKCCSRRFPVRVCACFVFPLLFHVFHEGSSGVYARALGSWVPQRQSSTSFSTSSSSFDLVSSRNAQSFALGVSSLLVGDRERKRVQSTFPSALRVAATSRCAPRTGTYALLQRTATAHAAQAISTRGETGNFHASLSFPRRLTTPVPGNFRRLPPGEAPVCGRPSAFLSISASPLQGGWGTGTRIAPSSVRDARSNAASLNSRRVVPRAREGARRTRPLAETRSSRQRIQTHHTVGSVYPGERRRSWRPSISLSLLSSRSRCEAPDGSSGSCWNRRVERPGRYPVCVKLFESEKARATRPPQRLAGEETRTHPRCRFPYEAPRKSRLACSAPREGDMEEDTPVKEEKDERNEPTAGDFGPPPDWSRLRAADTERKGDAGNGREGQNERRVASRDRSGEDGTELDLQGHRHRSCARRQKVLQDVSVVLSDNIFARGTIRETRRESPIFPRRLLARDSTIAARLRCAGAKLLGHFPSRSPGRFFQMTGRTLETDAALRPDSQEGASGSEQLYGADVLIGFSPFPQRTCGEARPLGTGTVGKGDTQHEAGTPGHEGDARSGEVRKLAVASAQRQRLSLCCFKPSTGAVSRQGVFPSHVGVCPPSETAGEAARTSRSPVASVVEKKRSRAENTESPGEAVGSAAAVCIRDLKTRNMDEAHPCVAETRLVSSNLTERGPGNASLGDNALRPDTLWIAAVSVPTLLKVFDTIAGPDEADLVTQWRDQANRNRGSSEDPASESKGSQRSAPEIPSTDTYAERPASDLSVASAWRKVMCAVNDAPLAGGRTMPRVVLLEADDRMENGERADANQAGFRQKGRQEAPRRAPEDSDLPKRRDSLPDSTAENTRVTGASAPDSYIQRMHRKLERKCEVPVVSLHVSERMRIRLEQMQAAIQVIAASESVTNLARFDGMRDAEEENLDEASRPYWVSVLRRRSQGFTDEAKECMLAGAYALSQFATTKLLDQALAVRTALAETLSRIIDESEILVWVSPAKQVPEEFRESSKPAAPVANATEAIGRSETPASNQAADAYLGERWMHNAAELLGLPLLQLQNGVTLLGRAGTDRGLLEVARMLTNL</sequence>
<evidence type="ECO:0000256" key="1">
    <source>
        <dbReference type="SAM" id="MobiDB-lite"/>
    </source>
</evidence>
<dbReference type="GO" id="GO:0050567">
    <property type="term" value="F:glutaminyl-tRNA synthase (glutamine-hydrolyzing) activity"/>
    <property type="evidence" value="ECO:0007669"/>
    <property type="project" value="TreeGrafter"/>
</dbReference>
<feature type="region of interest" description="Disordered" evidence="1">
    <location>
        <begin position="823"/>
        <end position="877"/>
    </location>
</feature>
<dbReference type="GO" id="GO:0016740">
    <property type="term" value="F:transferase activity"/>
    <property type="evidence" value="ECO:0007669"/>
    <property type="project" value="UniProtKB-KW"/>
</dbReference>
<dbReference type="InterPro" id="IPR000120">
    <property type="entry name" value="Amidase"/>
</dbReference>
<dbReference type="EMBL" id="LN714483">
    <property type="protein sequence ID" value="CEL67729.1"/>
    <property type="molecule type" value="Genomic_DNA"/>
</dbReference>
<dbReference type="AlphaFoldDB" id="A0A0F7UCY5"/>
<feature type="compositionally biased region" description="Basic and acidic residues" evidence="1">
    <location>
        <begin position="408"/>
        <end position="422"/>
    </location>
</feature>
<feature type="compositionally biased region" description="Basic and acidic residues" evidence="1">
    <location>
        <begin position="365"/>
        <end position="376"/>
    </location>
</feature>
<feature type="region of interest" description="Disordered" evidence="1">
    <location>
        <begin position="551"/>
        <end position="587"/>
    </location>
</feature>
<feature type="compositionally biased region" description="Polar residues" evidence="1">
    <location>
        <begin position="859"/>
        <end position="869"/>
    </location>
</feature>
<name>A0A0F7UCY5_NEOCL</name>
<organism evidence="2">
    <name type="scientific">Neospora caninum (strain Liverpool)</name>
    <dbReference type="NCBI Taxonomy" id="572307"/>
    <lineage>
        <taxon>Eukaryota</taxon>
        <taxon>Sar</taxon>
        <taxon>Alveolata</taxon>
        <taxon>Apicomplexa</taxon>
        <taxon>Conoidasida</taxon>
        <taxon>Coccidia</taxon>
        <taxon>Eucoccidiorida</taxon>
        <taxon>Eimeriorina</taxon>
        <taxon>Sarcocystidae</taxon>
        <taxon>Neospora</taxon>
    </lineage>
</organism>
<dbReference type="SUPFAM" id="SSF75304">
    <property type="entry name" value="Amidase signature (AS) enzymes"/>
    <property type="match status" value="1"/>
</dbReference>
<feature type="region of interest" description="Disordered" evidence="1">
    <location>
        <begin position="625"/>
        <end position="657"/>
    </location>
</feature>
<evidence type="ECO:0000313" key="2">
    <source>
        <dbReference type="EMBL" id="CEL67729.1"/>
    </source>
</evidence>
<feature type="region of interest" description="Disordered" evidence="1">
    <location>
        <begin position="319"/>
        <end position="437"/>
    </location>
</feature>
<dbReference type="InterPro" id="IPR036928">
    <property type="entry name" value="AS_sf"/>
</dbReference>
<dbReference type="PANTHER" id="PTHR11895:SF7">
    <property type="entry name" value="GLUTAMYL-TRNA(GLN) AMIDOTRANSFERASE SUBUNIT A, MITOCHONDRIAL"/>
    <property type="match status" value="1"/>
</dbReference>
<feature type="compositionally biased region" description="Basic and acidic residues" evidence="1">
    <location>
        <begin position="389"/>
        <end position="401"/>
    </location>
</feature>